<dbReference type="GO" id="GO:0004100">
    <property type="term" value="F:chitin synthase activity"/>
    <property type="evidence" value="ECO:0007669"/>
    <property type="project" value="UniProtKB-EC"/>
</dbReference>
<evidence type="ECO:0000313" key="4">
    <source>
        <dbReference type="Proteomes" id="UP000507470"/>
    </source>
</evidence>
<keyword evidence="4" id="KW-1185">Reference proteome</keyword>
<keyword evidence="2" id="KW-0472">Membrane</keyword>
<protein>
    <submittedName>
        <fullName evidence="3">CHS1</fullName>
        <ecNumber evidence="3">2.4.1.16</ecNumber>
    </submittedName>
</protein>
<feature type="transmembrane region" description="Helical" evidence="2">
    <location>
        <begin position="53"/>
        <end position="76"/>
    </location>
</feature>
<gene>
    <name evidence="3" type="ORF">MCOR_43249</name>
</gene>
<evidence type="ECO:0000256" key="1">
    <source>
        <dbReference type="SAM" id="MobiDB-lite"/>
    </source>
</evidence>
<dbReference type="AlphaFoldDB" id="A0A6J8DQY2"/>
<keyword evidence="3" id="KW-0808">Transferase</keyword>
<evidence type="ECO:0000313" key="3">
    <source>
        <dbReference type="EMBL" id="CAC5410042.1"/>
    </source>
</evidence>
<accession>A0A6J8DQY2</accession>
<dbReference type="Proteomes" id="UP000507470">
    <property type="component" value="Unassembled WGS sequence"/>
</dbReference>
<reference evidence="3 4" key="1">
    <citation type="submission" date="2020-06" db="EMBL/GenBank/DDBJ databases">
        <authorList>
            <person name="Li R."/>
            <person name="Bekaert M."/>
        </authorList>
    </citation>
    <scope>NUCLEOTIDE SEQUENCE [LARGE SCALE GENOMIC DNA]</scope>
    <source>
        <strain evidence="4">wild</strain>
    </source>
</reference>
<keyword evidence="2" id="KW-0812">Transmembrane</keyword>
<sequence length="181" mass="20442">MLQQGWEIDYAASADAFTFAPQTFEEFSCRGDDGHRFAHIQKGVDVSGSWFAVLPYGTIHFITLTVYYICTIFILCHGVPEKKTEDDTIAETESEIPLIQQAPPILIKCFAEFRRFGISERKNREAISKVIGEQESSSKAIIKQNQVFYHPIGATPKPRTETRRPTARQDPDVGSQKNTLD</sequence>
<dbReference type="EMBL" id="CACVKT020007675">
    <property type="protein sequence ID" value="CAC5410042.1"/>
    <property type="molecule type" value="Genomic_DNA"/>
</dbReference>
<proteinExistence type="predicted"/>
<feature type="region of interest" description="Disordered" evidence="1">
    <location>
        <begin position="148"/>
        <end position="181"/>
    </location>
</feature>
<feature type="compositionally biased region" description="Basic and acidic residues" evidence="1">
    <location>
        <begin position="158"/>
        <end position="171"/>
    </location>
</feature>
<keyword evidence="2" id="KW-1133">Transmembrane helix</keyword>
<name>A0A6J8DQY2_MYTCO</name>
<organism evidence="3 4">
    <name type="scientific">Mytilus coruscus</name>
    <name type="common">Sea mussel</name>
    <dbReference type="NCBI Taxonomy" id="42192"/>
    <lineage>
        <taxon>Eukaryota</taxon>
        <taxon>Metazoa</taxon>
        <taxon>Spiralia</taxon>
        <taxon>Lophotrochozoa</taxon>
        <taxon>Mollusca</taxon>
        <taxon>Bivalvia</taxon>
        <taxon>Autobranchia</taxon>
        <taxon>Pteriomorphia</taxon>
        <taxon>Mytilida</taxon>
        <taxon>Mytiloidea</taxon>
        <taxon>Mytilidae</taxon>
        <taxon>Mytilinae</taxon>
        <taxon>Mytilus</taxon>
    </lineage>
</organism>
<keyword evidence="3" id="KW-0328">Glycosyltransferase</keyword>
<evidence type="ECO:0000256" key="2">
    <source>
        <dbReference type="SAM" id="Phobius"/>
    </source>
</evidence>
<dbReference type="EC" id="2.4.1.16" evidence="3"/>